<dbReference type="GO" id="GO:0047980">
    <property type="term" value="F:hippurate hydrolase activity"/>
    <property type="evidence" value="ECO:0007669"/>
    <property type="project" value="UniProtKB-EC"/>
</dbReference>
<dbReference type="SUPFAM" id="SSF55031">
    <property type="entry name" value="Bacterial exopeptidase dimerisation domain"/>
    <property type="match status" value="1"/>
</dbReference>
<keyword evidence="1" id="KW-0479">Metal-binding</keyword>
<feature type="binding site" evidence="1">
    <location>
        <position position="115"/>
    </location>
    <ligand>
        <name>Mn(2+)</name>
        <dbReference type="ChEBI" id="CHEBI:29035"/>
        <label>2</label>
    </ligand>
</feature>
<keyword evidence="1" id="KW-0464">Manganese</keyword>
<dbReference type="Pfam" id="PF01546">
    <property type="entry name" value="Peptidase_M20"/>
    <property type="match status" value="1"/>
</dbReference>
<comment type="caution">
    <text evidence="3">The sequence shown here is derived from an EMBL/GenBank/DDBJ whole genome shotgun (WGS) entry which is preliminary data.</text>
</comment>
<dbReference type="PANTHER" id="PTHR11014:SF63">
    <property type="entry name" value="METALLOPEPTIDASE, PUTATIVE (AFU_ORTHOLOGUE AFUA_6G09600)-RELATED"/>
    <property type="match status" value="1"/>
</dbReference>
<dbReference type="PANTHER" id="PTHR11014">
    <property type="entry name" value="PEPTIDASE M20 FAMILY MEMBER"/>
    <property type="match status" value="1"/>
</dbReference>
<evidence type="ECO:0000313" key="4">
    <source>
        <dbReference type="Proteomes" id="UP000675163"/>
    </source>
</evidence>
<dbReference type="InterPro" id="IPR011650">
    <property type="entry name" value="Peptidase_M20_dimer"/>
</dbReference>
<sequence length="398" mass="41790">MDTKTSADLTVALLDETGAMAADLAHLRHKLHQFPEIGLDLPRTQEVVLAELDGLGFEITLGTELSSVAAVLRGGKRDDANPTTVLLRADMDALPVQESTNMPYASLIDGAMHACGHDLHITMLLGAAKVLSARQADLAGDVVLMFQPGEEGLDGASVMVREGILNVSGHLPDASFGMHVMSGLETGGTVFSKPGTAMGAADTLHVTVLGSGGHGSAPHLAKDPISVAAEMISSIHAMITVGTIQAGSSATVIPETAMFKATVRSFSPKTQARLRTALATLLESIAIGHGMTADVVYEDQYPMLINDVTEHEFAQRTAIELFGDDRYRAAAHPLAASEDFSRILNAVPGAFLFLSAAPEGADLDAAAFNHSPYAVFADDVLTDGAALYARLAIDRLNR</sequence>
<dbReference type="AlphaFoldDB" id="A0A940T2R7"/>
<feature type="binding site" evidence="1">
    <location>
        <position position="117"/>
    </location>
    <ligand>
        <name>Mn(2+)</name>
        <dbReference type="ChEBI" id="CHEBI:29035"/>
        <label>2</label>
    </ligand>
</feature>
<dbReference type="InterPro" id="IPR002933">
    <property type="entry name" value="Peptidase_M20"/>
</dbReference>
<organism evidence="3 4">
    <name type="scientific">Leucobacter exalbidus</name>
    <dbReference type="NCBI Taxonomy" id="662960"/>
    <lineage>
        <taxon>Bacteria</taxon>
        <taxon>Bacillati</taxon>
        <taxon>Actinomycetota</taxon>
        <taxon>Actinomycetes</taxon>
        <taxon>Micrococcales</taxon>
        <taxon>Microbacteriaceae</taxon>
        <taxon>Leucobacter</taxon>
    </lineage>
</organism>
<keyword evidence="3" id="KW-0378">Hydrolase</keyword>
<dbReference type="Pfam" id="PF07687">
    <property type="entry name" value="M20_dimer"/>
    <property type="match status" value="1"/>
</dbReference>
<evidence type="ECO:0000259" key="2">
    <source>
        <dbReference type="Pfam" id="PF07687"/>
    </source>
</evidence>
<feature type="domain" description="Peptidase M20 dimerisation" evidence="2">
    <location>
        <begin position="203"/>
        <end position="286"/>
    </location>
</feature>
<accession>A0A940T2R7</accession>
<dbReference type="CDD" id="cd03886">
    <property type="entry name" value="M20_Acy1"/>
    <property type="match status" value="1"/>
</dbReference>
<gene>
    <name evidence="3" type="ORF">JOF28_000116</name>
</gene>
<name>A0A940T2R7_9MICO</name>
<dbReference type="SUPFAM" id="SSF53187">
    <property type="entry name" value="Zn-dependent exopeptidases"/>
    <property type="match status" value="1"/>
</dbReference>
<protein>
    <submittedName>
        <fullName evidence="3">Hippurate hydrolase</fullName>
        <ecNumber evidence="3">3.5.1.32</ecNumber>
    </submittedName>
</protein>
<feature type="binding site" evidence="1">
    <location>
        <position position="151"/>
    </location>
    <ligand>
        <name>Mn(2+)</name>
        <dbReference type="ChEBI" id="CHEBI:29035"/>
        <label>2</label>
    </ligand>
</feature>
<dbReference type="RefSeq" id="WP_342452035.1">
    <property type="nucleotide sequence ID" value="NZ_JAFIDA010000001.1"/>
</dbReference>
<reference evidence="3" key="1">
    <citation type="submission" date="2021-02" db="EMBL/GenBank/DDBJ databases">
        <title>Sequencing the genomes of 1000 actinobacteria strains.</title>
        <authorList>
            <person name="Klenk H.-P."/>
        </authorList>
    </citation>
    <scope>NUCLEOTIDE SEQUENCE</scope>
    <source>
        <strain evidence="3">DSM 22850</strain>
    </source>
</reference>
<dbReference type="Proteomes" id="UP000675163">
    <property type="component" value="Unassembled WGS sequence"/>
</dbReference>
<keyword evidence="4" id="KW-1185">Reference proteome</keyword>
<feature type="binding site" evidence="1">
    <location>
        <position position="179"/>
    </location>
    <ligand>
        <name>Mn(2+)</name>
        <dbReference type="ChEBI" id="CHEBI:29035"/>
        <label>2</label>
    </ligand>
</feature>
<dbReference type="EC" id="3.5.1.32" evidence="3"/>
<proteinExistence type="predicted"/>
<feature type="binding site" evidence="1">
    <location>
        <position position="370"/>
    </location>
    <ligand>
        <name>Mn(2+)</name>
        <dbReference type="ChEBI" id="CHEBI:29035"/>
        <label>2</label>
    </ligand>
</feature>
<dbReference type="GO" id="GO:0046872">
    <property type="term" value="F:metal ion binding"/>
    <property type="evidence" value="ECO:0007669"/>
    <property type="project" value="UniProtKB-KW"/>
</dbReference>
<comment type="cofactor">
    <cofactor evidence="1">
        <name>Mn(2+)</name>
        <dbReference type="ChEBI" id="CHEBI:29035"/>
    </cofactor>
    <text evidence="1">The Mn(2+) ion enhances activity.</text>
</comment>
<dbReference type="EMBL" id="JAFIDA010000001">
    <property type="protein sequence ID" value="MBP1324884.1"/>
    <property type="molecule type" value="Genomic_DNA"/>
</dbReference>
<dbReference type="Gene3D" id="3.40.630.10">
    <property type="entry name" value="Zn peptidases"/>
    <property type="match status" value="1"/>
</dbReference>
<dbReference type="Gene3D" id="3.30.70.360">
    <property type="match status" value="1"/>
</dbReference>
<dbReference type="NCBIfam" id="TIGR01891">
    <property type="entry name" value="amidohydrolases"/>
    <property type="match status" value="1"/>
</dbReference>
<dbReference type="InterPro" id="IPR017439">
    <property type="entry name" value="Amidohydrolase"/>
</dbReference>
<dbReference type="InterPro" id="IPR036264">
    <property type="entry name" value="Bact_exopeptidase_dim_dom"/>
</dbReference>
<evidence type="ECO:0000256" key="1">
    <source>
        <dbReference type="PIRSR" id="PIRSR005962-1"/>
    </source>
</evidence>
<evidence type="ECO:0000313" key="3">
    <source>
        <dbReference type="EMBL" id="MBP1324884.1"/>
    </source>
</evidence>
<dbReference type="PIRSF" id="PIRSF005962">
    <property type="entry name" value="Pept_M20D_amidohydro"/>
    <property type="match status" value="1"/>
</dbReference>